<dbReference type="Pfam" id="PF07727">
    <property type="entry name" value="RVT_2"/>
    <property type="match status" value="1"/>
</dbReference>
<organism evidence="2">
    <name type="scientific">Sesamum radiatum</name>
    <name type="common">Black benniseed</name>
    <dbReference type="NCBI Taxonomy" id="300843"/>
    <lineage>
        <taxon>Eukaryota</taxon>
        <taxon>Viridiplantae</taxon>
        <taxon>Streptophyta</taxon>
        <taxon>Embryophyta</taxon>
        <taxon>Tracheophyta</taxon>
        <taxon>Spermatophyta</taxon>
        <taxon>Magnoliopsida</taxon>
        <taxon>eudicotyledons</taxon>
        <taxon>Gunneridae</taxon>
        <taxon>Pentapetalae</taxon>
        <taxon>asterids</taxon>
        <taxon>lamiids</taxon>
        <taxon>Lamiales</taxon>
        <taxon>Pedaliaceae</taxon>
        <taxon>Sesamum</taxon>
    </lineage>
</organism>
<reference evidence="2" key="2">
    <citation type="journal article" date="2024" name="Plant">
        <title>Genomic evolution and insights into agronomic trait innovations of Sesamum species.</title>
        <authorList>
            <person name="Miao H."/>
            <person name="Wang L."/>
            <person name="Qu L."/>
            <person name="Liu H."/>
            <person name="Sun Y."/>
            <person name="Le M."/>
            <person name="Wang Q."/>
            <person name="Wei S."/>
            <person name="Zheng Y."/>
            <person name="Lin W."/>
            <person name="Duan Y."/>
            <person name="Cao H."/>
            <person name="Xiong S."/>
            <person name="Wang X."/>
            <person name="Wei L."/>
            <person name="Li C."/>
            <person name="Ma Q."/>
            <person name="Ju M."/>
            <person name="Zhao R."/>
            <person name="Li G."/>
            <person name="Mu C."/>
            <person name="Tian Q."/>
            <person name="Mei H."/>
            <person name="Zhang T."/>
            <person name="Gao T."/>
            <person name="Zhang H."/>
        </authorList>
    </citation>
    <scope>NUCLEOTIDE SEQUENCE</scope>
    <source>
        <strain evidence="2">G02</strain>
    </source>
</reference>
<accession>A0AAW2K5E0</accession>
<comment type="caution">
    <text evidence="2">The sequence shown here is derived from an EMBL/GenBank/DDBJ whole genome shotgun (WGS) entry which is preliminary data.</text>
</comment>
<dbReference type="InterPro" id="IPR013103">
    <property type="entry name" value="RVT_2"/>
</dbReference>
<dbReference type="AlphaFoldDB" id="A0AAW2K5E0"/>
<gene>
    <name evidence="2" type="ORF">Sradi_6437600</name>
</gene>
<feature type="domain" description="Reverse transcriptase Ty1/copia-type" evidence="1">
    <location>
        <begin position="4"/>
        <end position="158"/>
    </location>
</feature>
<feature type="non-terminal residue" evidence="2">
    <location>
        <position position="1"/>
    </location>
</feature>
<dbReference type="EMBL" id="JACGWJ010000030">
    <property type="protein sequence ID" value="KAL0301608.1"/>
    <property type="molecule type" value="Genomic_DNA"/>
</dbReference>
<dbReference type="PANTHER" id="PTHR43383:SF2">
    <property type="entry name" value="AMIDOHYDROLASE 2 FAMILY PROTEIN"/>
    <property type="match status" value="1"/>
</dbReference>
<name>A0AAW2K5E0_SESRA</name>
<protein>
    <submittedName>
        <fullName evidence="2">Retrovirus-related Pol polyprotein from transposon TNT 1-94</fullName>
    </submittedName>
</protein>
<evidence type="ECO:0000259" key="1">
    <source>
        <dbReference type="Pfam" id="PF07727"/>
    </source>
</evidence>
<sequence>GTVDRHKARLVAKGYTQVEGVDFFESFSLFAKVVTVRVLLALAASKNWHVHQIDVNNAFLHGNLDEEIYMQPPEGYPVPPGHVCKLKESLYGLKQASRQWNYEFTTKMESFGFIQSKNDYCLFTELTSGGFVALLVYVDDILIAGPSSALIAEVKQYLD</sequence>
<proteinExistence type="predicted"/>
<dbReference type="SUPFAM" id="SSF56672">
    <property type="entry name" value="DNA/RNA polymerases"/>
    <property type="match status" value="1"/>
</dbReference>
<reference evidence="2" key="1">
    <citation type="submission" date="2020-06" db="EMBL/GenBank/DDBJ databases">
        <authorList>
            <person name="Li T."/>
            <person name="Hu X."/>
            <person name="Zhang T."/>
            <person name="Song X."/>
            <person name="Zhang H."/>
            <person name="Dai N."/>
            <person name="Sheng W."/>
            <person name="Hou X."/>
            <person name="Wei L."/>
        </authorList>
    </citation>
    <scope>NUCLEOTIDE SEQUENCE</scope>
    <source>
        <strain evidence="2">G02</strain>
        <tissue evidence="2">Leaf</tissue>
    </source>
</reference>
<dbReference type="InterPro" id="IPR043502">
    <property type="entry name" value="DNA/RNA_pol_sf"/>
</dbReference>
<dbReference type="PANTHER" id="PTHR43383">
    <property type="entry name" value="NODULIN 6"/>
    <property type="match status" value="1"/>
</dbReference>
<evidence type="ECO:0000313" key="2">
    <source>
        <dbReference type="EMBL" id="KAL0301608.1"/>
    </source>
</evidence>